<dbReference type="STRING" id="441103.TRN7648_03399"/>
<organism evidence="3 4">
    <name type="scientific">Tropicibacter naphthalenivorans</name>
    <dbReference type="NCBI Taxonomy" id="441103"/>
    <lineage>
        <taxon>Bacteria</taxon>
        <taxon>Pseudomonadati</taxon>
        <taxon>Pseudomonadota</taxon>
        <taxon>Alphaproteobacteria</taxon>
        <taxon>Rhodobacterales</taxon>
        <taxon>Roseobacteraceae</taxon>
        <taxon>Tropicibacter</taxon>
    </lineage>
</organism>
<dbReference type="SUPFAM" id="SSF69118">
    <property type="entry name" value="AhpD-like"/>
    <property type="match status" value="1"/>
</dbReference>
<evidence type="ECO:0000259" key="2">
    <source>
        <dbReference type="Pfam" id="PF02627"/>
    </source>
</evidence>
<dbReference type="OrthoDB" id="7507676at2"/>
<dbReference type="InterPro" id="IPR052512">
    <property type="entry name" value="4CMD/NDH-1_regulator"/>
</dbReference>
<accession>A0A0P1GH57</accession>
<evidence type="ECO:0000313" key="3">
    <source>
        <dbReference type="EMBL" id="CUH81277.1"/>
    </source>
</evidence>
<dbReference type="RefSeq" id="WP_058248871.1">
    <property type="nucleotide sequence ID" value="NZ_CYSE01000007.1"/>
</dbReference>
<sequence>MSLGNTRTQKDFARKTQIAASAIALMGTTTTATAQDLTQTLPQEVGTVAPALMAYITDGLFGTVWNAETLSMRDRALVTFAAMVTRGEGAQLGEFTALALDAGVTPAELSETITHLAFYTGWGNATAAAQAMAPVYAARGASADDLPGASPDLLPLNQKAEDARQNMVQNTYGDVSQGVVDYTQEMLFLDLWLRPDLAPRDRSLVTVAGLIAAGQPEQMTFHLNRAMDNGLTQTEAGGMLAHLAFYAGWPRVFSAMPVAKEVFANRAQ</sequence>
<dbReference type="PANTHER" id="PTHR33570:SF9">
    <property type="entry name" value="BLL4600 PROTEIN"/>
    <property type="match status" value="1"/>
</dbReference>
<reference evidence="3 4" key="1">
    <citation type="submission" date="2015-09" db="EMBL/GenBank/DDBJ databases">
        <authorList>
            <consortium name="Swine Surveillance"/>
        </authorList>
    </citation>
    <scope>NUCLEOTIDE SEQUENCE [LARGE SCALE GENOMIC DNA]</scope>
    <source>
        <strain evidence="3 4">CECT 7648</strain>
    </source>
</reference>
<dbReference type="Pfam" id="PF02627">
    <property type="entry name" value="CMD"/>
    <property type="match status" value="2"/>
</dbReference>
<evidence type="ECO:0000256" key="1">
    <source>
        <dbReference type="SAM" id="SignalP"/>
    </source>
</evidence>
<protein>
    <submittedName>
        <fullName evidence="3">4-carboxymuconolactone decarboxylase</fullName>
    </submittedName>
</protein>
<dbReference type="EMBL" id="CYSE01000007">
    <property type="protein sequence ID" value="CUH81277.1"/>
    <property type="molecule type" value="Genomic_DNA"/>
</dbReference>
<feature type="domain" description="Carboxymuconolactone decarboxylase-like" evidence="2">
    <location>
        <begin position="50"/>
        <end position="132"/>
    </location>
</feature>
<dbReference type="Proteomes" id="UP000054935">
    <property type="component" value="Unassembled WGS sequence"/>
</dbReference>
<keyword evidence="1" id="KW-0732">Signal</keyword>
<feature type="signal peptide" evidence="1">
    <location>
        <begin position="1"/>
        <end position="34"/>
    </location>
</feature>
<dbReference type="Gene3D" id="1.20.1290.10">
    <property type="entry name" value="AhpD-like"/>
    <property type="match status" value="1"/>
</dbReference>
<feature type="chain" id="PRO_5006063421" evidence="1">
    <location>
        <begin position="35"/>
        <end position="268"/>
    </location>
</feature>
<dbReference type="AlphaFoldDB" id="A0A0P1GH57"/>
<name>A0A0P1GH57_9RHOB</name>
<gene>
    <name evidence="3" type="ORF">TRN7648_03399</name>
</gene>
<dbReference type="InterPro" id="IPR029032">
    <property type="entry name" value="AhpD-like"/>
</dbReference>
<evidence type="ECO:0000313" key="4">
    <source>
        <dbReference type="Proteomes" id="UP000054935"/>
    </source>
</evidence>
<feature type="domain" description="Carboxymuconolactone decarboxylase-like" evidence="2">
    <location>
        <begin position="180"/>
        <end position="261"/>
    </location>
</feature>
<dbReference type="GO" id="GO:0051920">
    <property type="term" value="F:peroxiredoxin activity"/>
    <property type="evidence" value="ECO:0007669"/>
    <property type="project" value="InterPro"/>
</dbReference>
<proteinExistence type="predicted"/>
<keyword evidence="4" id="KW-1185">Reference proteome</keyword>
<dbReference type="PANTHER" id="PTHR33570">
    <property type="entry name" value="4-CARBOXYMUCONOLACTONE DECARBOXYLASE FAMILY PROTEIN"/>
    <property type="match status" value="1"/>
</dbReference>
<dbReference type="InterPro" id="IPR003779">
    <property type="entry name" value="CMD-like"/>
</dbReference>